<sequence>MFFGCVIFMTACDKNNGDGPNPPASDDDITDITFNMTEHTVTSPIEGGDLSLGYSLSSRPEEGQFVVTMLSGESWVSYVADNPESNSLTVNVESNDGEPREGILAIRFDYNGGSLLDSVTISQEGKDYDVFIDAKDLDGEYYTGDKDYYIWVSTLGMWEDGSEGLNIDLFAEGEPEVEDYLWNGQPYKRVISIPEGTYTFDPSSYAPGTFSNRSFYGVASGYYYIPQYYITEGTVEVKHLEGGVTQFDARVLCTDGKWYRLSYTGDFTGLAYVNE</sequence>
<evidence type="ECO:0008006" key="3">
    <source>
        <dbReference type="Google" id="ProtNLM"/>
    </source>
</evidence>
<comment type="caution">
    <text evidence="1">The sequence shown here is derived from an EMBL/GenBank/DDBJ whole genome shotgun (WGS) entry which is preliminary data.</text>
</comment>
<accession>A0A9D9I475</accession>
<proteinExistence type="predicted"/>
<dbReference type="AlphaFoldDB" id="A0A9D9I475"/>
<reference evidence="1" key="1">
    <citation type="submission" date="2020-10" db="EMBL/GenBank/DDBJ databases">
        <authorList>
            <person name="Gilroy R."/>
        </authorList>
    </citation>
    <scope>NUCLEOTIDE SEQUENCE</scope>
    <source>
        <strain evidence="1">10037</strain>
    </source>
</reference>
<dbReference type="EMBL" id="JADIME010000026">
    <property type="protein sequence ID" value="MBO8464818.1"/>
    <property type="molecule type" value="Genomic_DNA"/>
</dbReference>
<reference evidence="1" key="2">
    <citation type="journal article" date="2021" name="PeerJ">
        <title>Extensive microbial diversity within the chicken gut microbiome revealed by metagenomics and culture.</title>
        <authorList>
            <person name="Gilroy R."/>
            <person name="Ravi A."/>
            <person name="Getino M."/>
            <person name="Pursley I."/>
            <person name="Horton D.L."/>
            <person name="Alikhan N.F."/>
            <person name="Baker D."/>
            <person name="Gharbi K."/>
            <person name="Hall N."/>
            <person name="Watson M."/>
            <person name="Adriaenssens E.M."/>
            <person name="Foster-Nyarko E."/>
            <person name="Jarju S."/>
            <person name="Secka A."/>
            <person name="Antonio M."/>
            <person name="Oren A."/>
            <person name="Chaudhuri R.R."/>
            <person name="La Ragione R."/>
            <person name="Hildebrand F."/>
            <person name="Pallen M.J."/>
        </authorList>
    </citation>
    <scope>NUCLEOTIDE SEQUENCE</scope>
    <source>
        <strain evidence="1">10037</strain>
    </source>
</reference>
<protein>
    <recommendedName>
        <fullName evidence="3">BACON domain-containing protein</fullName>
    </recommendedName>
</protein>
<organism evidence="1 2">
    <name type="scientific">Candidatus Merdivivens pullistercoris</name>
    <dbReference type="NCBI Taxonomy" id="2840873"/>
    <lineage>
        <taxon>Bacteria</taxon>
        <taxon>Pseudomonadati</taxon>
        <taxon>Bacteroidota</taxon>
        <taxon>Bacteroidia</taxon>
        <taxon>Bacteroidales</taxon>
        <taxon>Muribaculaceae</taxon>
        <taxon>Muribaculaceae incertae sedis</taxon>
        <taxon>Candidatus Merdivivens</taxon>
    </lineage>
</organism>
<gene>
    <name evidence="1" type="ORF">IAB93_02320</name>
</gene>
<evidence type="ECO:0000313" key="1">
    <source>
        <dbReference type="EMBL" id="MBO8464818.1"/>
    </source>
</evidence>
<dbReference type="Proteomes" id="UP000823597">
    <property type="component" value="Unassembled WGS sequence"/>
</dbReference>
<name>A0A9D9I475_9BACT</name>
<evidence type="ECO:0000313" key="2">
    <source>
        <dbReference type="Proteomes" id="UP000823597"/>
    </source>
</evidence>